<protein>
    <recommendedName>
        <fullName evidence="1">N-acetyltransferase domain-containing protein</fullName>
    </recommendedName>
</protein>
<comment type="caution">
    <text evidence="2">The sequence shown here is derived from an EMBL/GenBank/DDBJ whole genome shotgun (WGS) entry which is preliminary data.</text>
</comment>
<dbReference type="PANTHER" id="PTHR43451:SF1">
    <property type="entry name" value="ACETYLTRANSFERASE"/>
    <property type="match status" value="1"/>
</dbReference>
<keyword evidence="3" id="KW-1185">Reference proteome</keyword>
<evidence type="ECO:0000313" key="2">
    <source>
        <dbReference type="EMBL" id="PSW14728.1"/>
    </source>
</evidence>
<proteinExistence type="predicted"/>
<evidence type="ECO:0000259" key="1">
    <source>
        <dbReference type="PROSITE" id="PS51186"/>
    </source>
</evidence>
<dbReference type="PROSITE" id="PS51186">
    <property type="entry name" value="GNAT"/>
    <property type="match status" value="1"/>
</dbReference>
<dbReference type="InterPro" id="IPR000182">
    <property type="entry name" value="GNAT_dom"/>
</dbReference>
<reference evidence="2 3" key="1">
    <citation type="submission" date="2018-01" db="EMBL/GenBank/DDBJ databases">
        <title>Whole genome sequencing of Histamine producing bacteria.</title>
        <authorList>
            <person name="Butler K."/>
        </authorList>
    </citation>
    <scope>NUCLEOTIDE SEQUENCE [LARGE SCALE GENOMIC DNA]</scope>
    <source>
        <strain evidence="2 3">DSM 100436</strain>
    </source>
</reference>
<name>A0A2T3NI70_9GAMM</name>
<dbReference type="EMBL" id="PYMA01000018">
    <property type="protein sequence ID" value="PSW14728.1"/>
    <property type="molecule type" value="Genomic_DNA"/>
</dbReference>
<organism evidence="2 3">
    <name type="scientific">Photobacterium sanctipauli</name>
    <dbReference type="NCBI Taxonomy" id="1342794"/>
    <lineage>
        <taxon>Bacteria</taxon>
        <taxon>Pseudomonadati</taxon>
        <taxon>Pseudomonadota</taxon>
        <taxon>Gammaproteobacteria</taxon>
        <taxon>Vibrionales</taxon>
        <taxon>Vibrionaceae</taxon>
        <taxon>Photobacterium</taxon>
    </lineage>
</organism>
<dbReference type="GO" id="GO:0016747">
    <property type="term" value="F:acyltransferase activity, transferring groups other than amino-acyl groups"/>
    <property type="evidence" value="ECO:0007669"/>
    <property type="project" value="InterPro"/>
</dbReference>
<dbReference type="Gene3D" id="3.40.630.30">
    <property type="match status" value="1"/>
</dbReference>
<gene>
    <name evidence="2" type="ORF">C9I98_21320</name>
</gene>
<dbReference type="SUPFAM" id="SSF55729">
    <property type="entry name" value="Acyl-CoA N-acyltransferases (Nat)"/>
    <property type="match status" value="1"/>
</dbReference>
<sequence>ASLRASALNSGEWIIRFFLFVMIHLVSDCTHLTRCPKLLVRITWRDANYLGQLYVKTQYHGQGIAKQLVDEMKQLSHAEVIQVKASIYAVGFYSRVGFQPTDQEQSINGIRYIPMELVVKQPMSST</sequence>
<accession>A0A2T3NI70</accession>
<dbReference type="InterPro" id="IPR052564">
    <property type="entry name" value="N-acetyltrans/Recomb-assoc"/>
</dbReference>
<dbReference type="Pfam" id="PF13673">
    <property type="entry name" value="Acetyltransf_10"/>
    <property type="match status" value="1"/>
</dbReference>
<dbReference type="AlphaFoldDB" id="A0A2T3NI70"/>
<evidence type="ECO:0000313" key="3">
    <source>
        <dbReference type="Proteomes" id="UP000241771"/>
    </source>
</evidence>
<dbReference type="Proteomes" id="UP000241771">
    <property type="component" value="Unassembled WGS sequence"/>
</dbReference>
<feature type="domain" description="N-acetyltransferase" evidence="1">
    <location>
        <begin position="1"/>
        <end position="120"/>
    </location>
</feature>
<dbReference type="PANTHER" id="PTHR43451">
    <property type="entry name" value="ACETYLTRANSFERASE (GNAT) FAMILY PROTEIN"/>
    <property type="match status" value="1"/>
</dbReference>
<dbReference type="CDD" id="cd04301">
    <property type="entry name" value="NAT_SF"/>
    <property type="match status" value="1"/>
</dbReference>
<dbReference type="InterPro" id="IPR016181">
    <property type="entry name" value="Acyl_CoA_acyltransferase"/>
</dbReference>
<feature type="non-terminal residue" evidence="2">
    <location>
        <position position="1"/>
    </location>
</feature>